<sequence length="133" mass="14777">MEDWPNLLSPTFSPAQMIVFTEKRHTSFNWTPPTITAIPIDLEALSKSSFDITNIAEIPEFKRRAVICAVQELNEKEDRRGFQWVVAGLKCADDGAVLLVCLDMRSEQTIGYIDAIAVKMSACTADGLNWAAV</sequence>
<evidence type="ECO:0000313" key="1">
    <source>
        <dbReference type="EMBL" id="KAF3221846.1"/>
    </source>
</evidence>
<proteinExistence type="predicted"/>
<dbReference type="Proteomes" id="UP000614610">
    <property type="component" value="Unassembled WGS sequence"/>
</dbReference>
<gene>
    <name evidence="1" type="ORF">TWF679_007061</name>
</gene>
<dbReference type="AlphaFoldDB" id="A0A8H8VL47"/>
<name>A0A8H8VL47_ORBOL</name>
<protein>
    <submittedName>
        <fullName evidence="1">Uncharacterized protein</fullName>
    </submittedName>
</protein>
<evidence type="ECO:0000313" key="2">
    <source>
        <dbReference type="Proteomes" id="UP000614610"/>
    </source>
</evidence>
<accession>A0A8H8VL47</accession>
<organism evidence="1 2">
    <name type="scientific">Orbilia oligospora</name>
    <name type="common">Nematode-trapping fungus</name>
    <name type="synonym">Arthrobotrys oligospora</name>
    <dbReference type="NCBI Taxonomy" id="2813651"/>
    <lineage>
        <taxon>Eukaryota</taxon>
        <taxon>Fungi</taxon>
        <taxon>Dikarya</taxon>
        <taxon>Ascomycota</taxon>
        <taxon>Pezizomycotina</taxon>
        <taxon>Orbiliomycetes</taxon>
        <taxon>Orbiliales</taxon>
        <taxon>Orbiliaceae</taxon>
        <taxon>Orbilia</taxon>
    </lineage>
</organism>
<reference evidence="1" key="1">
    <citation type="submission" date="2019-06" db="EMBL/GenBank/DDBJ databases">
        <authorList>
            <person name="Palmer J.M."/>
        </authorList>
    </citation>
    <scope>NUCLEOTIDE SEQUENCE</scope>
    <source>
        <strain evidence="1">TWF679</strain>
    </source>
</reference>
<comment type="caution">
    <text evidence="1">The sequence shown here is derived from an EMBL/GenBank/DDBJ whole genome shotgun (WGS) entry which is preliminary data.</text>
</comment>
<dbReference type="OrthoDB" id="5326439at2759"/>
<dbReference type="EMBL" id="WIWT01000004">
    <property type="protein sequence ID" value="KAF3221846.1"/>
    <property type="molecule type" value="Genomic_DNA"/>
</dbReference>